<dbReference type="PROSITE" id="PS50088">
    <property type="entry name" value="ANK_REPEAT"/>
    <property type="match status" value="1"/>
</dbReference>
<evidence type="ECO:0000256" key="1">
    <source>
        <dbReference type="PROSITE-ProRule" id="PRU00023"/>
    </source>
</evidence>
<proteinExistence type="predicted"/>
<accession>A0A8C3AMD1</accession>
<dbReference type="RefSeq" id="XP_034411687.1">
    <property type="nucleotide sequence ID" value="XM_034555796.1"/>
</dbReference>
<dbReference type="OrthoDB" id="194358at2759"/>
<sequence length="211" mass="23238">MTLTQREVFTRVLSGDLEGLKEQLDCDAVAEESQQTDPCGMTDEVGRNALLTACILGRSAIARELVGHGAPVHAQTVRGYSSLHLAACWGHLETVRALLELGADPLAQTFTGQRPVDLARTYCRTDCVDCLLLAEAKQDLTSYVDFVRDLVSDPEKSLTKEEKNFCMRACSSKTDWIQSVGGPTAPDFTTQRRDMEDTLRPVLDRLSAQCE</sequence>
<dbReference type="PANTHER" id="PTHR22677">
    <property type="entry name" value="ANKYRIN REPEAT DOMAIN-CONTAINING PROTEIN 60"/>
    <property type="match status" value="1"/>
</dbReference>
<name>A0A8C3AMD1_CYCLU</name>
<organism evidence="2 3">
    <name type="scientific">Cyclopterus lumpus</name>
    <name type="common">Lumpsucker</name>
    <dbReference type="NCBI Taxonomy" id="8103"/>
    <lineage>
        <taxon>Eukaryota</taxon>
        <taxon>Metazoa</taxon>
        <taxon>Chordata</taxon>
        <taxon>Craniata</taxon>
        <taxon>Vertebrata</taxon>
        <taxon>Euteleostomi</taxon>
        <taxon>Actinopterygii</taxon>
        <taxon>Neopterygii</taxon>
        <taxon>Teleostei</taxon>
        <taxon>Neoteleostei</taxon>
        <taxon>Acanthomorphata</taxon>
        <taxon>Eupercaria</taxon>
        <taxon>Perciformes</taxon>
        <taxon>Cottioidei</taxon>
        <taxon>Cottales</taxon>
        <taxon>Cyclopteridae</taxon>
        <taxon>Cyclopterus</taxon>
    </lineage>
</organism>
<evidence type="ECO:0000313" key="2">
    <source>
        <dbReference type="Ensembl" id="ENSCLMP00005043833.1"/>
    </source>
</evidence>
<dbReference type="PROSITE" id="PS50297">
    <property type="entry name" value="ANK_REP_REGION"/>
    <property type="match status" value="1"/>
</dbReference>
<dbReference type="Pfam" id="PF12796">
    <property type="entry name" value="Ank_2"/>
    <property type="match status" value="1"/>
</dbReference>
<dbReference type="PANTHER" id="PTHR22677:SF4">
    <property type="entry name" value="USHER SYNDROME TYPE-1G PROTEIN-LIKE PROTEIN"/>
    <property type="match status" value="1"/>
</dbReference>
<dbReference type="InterPro" id="IPR039323">
    <property type="entry name" value="ANKRD_45/46/60"/>
</dbReference>
<dbReference type="GO" id="GO:0008283">
    <property type="term" value="P:cell population proliferation"/>
    <property type="evidence" value="ECO:0007669"/>
    <property type="project" value="Ensembl"/>
</dbReference>
<dbReference type="Gene3D" id="1.25.40.20">
    <property type="entry name" value="Ankyrin repeat-containing domain"/>
    <property type="match status" value="1"/>
</dbReference>
<dbReference type="GeneID" id="117746570"/>
<protein>
    <submittedName>
        <fullName evidence="2">Ankyrin repeat domain 45</fullName>
    </submittedName>
</protein>
<dbReference type="Proteomes" id="UP000694565">
    <property type="component" value="Unplaced"/>
</dbReference>
<feature type="repeat" description="ANK" evidence="1">
    <location>
        <begin position="78"/>
        <end position="110"/>
    </location>
</feature>
<keyword evidence="3" id="KW-1185">Reference proteome</keyword>
<dbReference type="SUPFAM" id="SSF100934">
    <property type="entry name" value="Heat shock protein 70kD (HSP70), C-terminal subdomain"/>
    <property type="match status" value="1"/>
</dbReference>
<dbReference type="Ensembl" id="ENSCLMT00005045391.1">
    <property type="protein sequence ID" value="ENSCLMP00005043833.1"/>
    <property type="gene ID" value="ENSCLMG00005020353.1"/>
</dbReference>
<dbReference type="AlphaFoldDB" id="A0A8C3AMD1"/>
<reference evidence="2" key="1">
    <citation type="submission" date="2025-08" db="UniProtKB">
        <authorList>
            <consortium name="Ensembl"/>
        </authorList>
    </citation>
    <scope>IDENTIFICATION</scope>
</reference>
<dbReference type="InterPro" id="IPR002110">
    <property type="entry name" value="Ankyrin_rpt"/>
</dbReference>
<dbReference type="Gene3D" id="1.20.1270.10">
    <property type="match status" value="1"/>
</dbReference>
<dbReference type="SUPFAM" id="SSF48403">
    <property type="entry name" value="Ankyrin repeat"/>
    <property type="match status" value="1"/>
</dbReference>
<dbReference type="GeneTree" id="ENSGT00390000008829"/>
<evidence type="ECO:0000313" key="3">
    <source>
        <dbReference type="Proteomes" id="UP000694565"/>
    </source>
</evidence>
<dbReference type="InterPro" id="IPR036770">
    <property type="entry name" value="Ankyrin_rpt-contain_sf"/>
</dbReference>
<dbReference type="InterPro" id="IPR029048">
    <property type="entry name" value="HSP70_C_sf"/>
</dbReference>
<dbReference type="SMART" id="SM00248">
    <property type="entry name" value="ANK"/>
    <property type="match status" value="3"/>
</dbReference>
<keyword evidence="1" id="KW-0040">ANK repeat</keyword>
<dbReference type="KEGG" id="clum:117746570"/>
<gene>
    <name evidence="2" type="primary">LOC117746570</name>
</gene>
<reference evidence="2" key="2">
    <citation type="submission" date="2025-09" db="UniProtKB">
        <authorList>
            <consortium name="Ensembl"/>
        </authorList>
    </citation>
    <scope>IDENTIFICATION</scope>
</reference>